<dbReference type="InterPro" id="IPR015615">
    <property type="entry name" value="TGF-beta-rel"/>
</dbReference>
<dbReference type="Pfam" id="PF00019">
    <property type="entry name" value="TGF_beta"/>
    <property type="match status" value="1"/>
</dbReference>
<dbReference type="PANTHER" id="PTHR11848:SF151">
    <property type="entry name" value="EMBRYONIC GROWTH_DIFFERENTIATION FACTOR 1"/>
    <property type="match status" value="1"/>
</dbReference>
<dbReference type="InterPro" id="IPR029034">
    <property type="entry name" value="Cystine-knot_cytokine"/>
</dbReference>
<accession>A0A2U3YYE2</accession>
<evidence type="ECO:0000256" key="6">
    <source>
        <dbReference type="SAM" id="SignalP"/>
    </source>
</evidence>
<comment type="similarity">
    <text evidence="2 5">Belongs to the TGF-beta family.</text>
</comment>
<dbReference type="PROSITE" id="PS51362">
    <property type="entry name" value="TGF_BETA_2"/>
    <property type="match status" value="1"/>
</dbReference>
<keyword evidence="3" id="KW-0964">Secreted</keyword>
<evidence type="ECO:0000256" key="4">
    <source>
        <dbReference type="ARBA" id="ARBA00023180"/>
    </source>
</evidence>
<dbReference type="Gene3D" id="2.10.90.10">
    <property type="entry name" value="Cystine-knot cytokines"/>
    <property type="match status" value="1"/>
</dbReference>
<evidence type="ECO:0000256" key="1">
    <source>
        <dbReference type="ARBA" id="ARBA00004613"/>
    </source>
</evidence>
<evidence type="ECO:0000313" key="9">
    <source>
        <dbReference type="RefSeq" id="XP_006748558.1"/>
    </source>
</evidence>
<organism evidence="8 9">
    <name type="scientific">Leptonychotes weddellii</name>
    <name type="common">Weddell seal</name>
    <name type="synonym">Otaria weddellii</name>
    <dbReference type="NCBI Taxonomy" id="9713"/>
    <lineage>
        <taxon>Eukaryota</taxon>
        <taxon>Metazoa</taxon>
        <taxon>Chordata</taxon>
        <taxon>Craniata</taxon>
        <taxon>Vertebrata</taxon>
        <taxon>Euteleostomi</taxon>
        <taxon>Mammalia</taxon>
        <taxon>Eutheria</taxon>
        <taxon>Laurasiatheria</taxon>
        <taxon>Carnivora</taxon>
        <taxon>Caniformia</taxon>
        <taxon>Pinnipedia</taxon>
        <taxon>Phocidae</taxon>
        <taxon>Monachinae</taxon>
        <taxon>Lobodontini</taxon>
        <taxon>Leptonychotes</taxon>
    </lineage>
</organism>
<dbReference type="AlphaFoldDB" id="A0A2U3YYE2"/>
<dbReference type="InterPro" id="IPR001839">
    <property type="entry name" value="TGF-b_C"/>
</dbReference>
<name>A0A2U3YYE2_LEPWE</name>
<evidence type="ECO:0000259" key="7">
    <source>
        <dbReference type="PROSITE" id="PS51362"/>
    </source>
</evidence>
<dbReference type="PANTHER" id="PTHR11848">
    <property type="entry name" value="TGF-BETA FAMILY"/>
    <property type="match status" value="1"/>
</dbReference>
<sequence>MPPPRRRPGRRVLFLLLALLLPSPPPTRAPAPPGPAAALLQALGLPDVHRGAPTPRPVPPVMWRLFRHRDPQEARVGPRRTPQGTTLRPCHVEELGVAGNIVRHIPDRGAPTRPPEPARAAGQCPEWTVVFDLAAVEPAERPSRARLELRFAAAEAPFGWELSIRQAAEGAGAGAGALMHAAAPGAGGLPCCVPARLSPISVLFFDNSDNVVLRHYEDMVVDECGCR</sequence>
<dbReference type="CTD" id="2657"/>
<feature type="chain" id="PRO_5015726129" evidence="6">
    <location>
        <begin position="30"/>
        <end position="227"/>
    </location>
</feature>
<gene>
    <name evidence="9" type="primary">GDF1</name>
</gene>
<feature type="domain" description="TGF-beta family profile" evidence="7">
    <location>
        <begin position="177"/>
        <end position="227"/>
    </location>
</feature>
<evidence type="ECO:0000256" key="5">
    <source>
        <dbReference type="RuleBase" id="RU000354"/>
    </source>
</evidence>
<dbReference type="GO" id="GO:0005125">
    <property type="term" value="F:cytokine activity"/>
    <property type="evidence" value="ECO:0007669"/>
    <property type="project" value="TreeGrafter"/>
</dbReference>
<dbReference type="KEGG" id="lww:102730404"/>
<evidence type="ECO:0000313" key="8">
    <source>
        <dbReference type="Proteomes" id="UP000245341"/>
    </source>
</evidence>
<evidence type="ECO:0000256" key="2">
    <source>
        <dbReference type="ARBA" id="ARBA00006656"/>
    </source>
</evidence>
<reference evidence="9" key="1">
    <citation type="submission" date="2025-08" db="UniProtKB">
        <authorList>
            <consortium name="RefSeq"/>
        </authorList>
    </citation>
    <scope>IDENTIFICATION</scope>
    <source>
        <tissue evidence="9">Liver</tissue>
    </source>
</reference>
<protein>
    <submittedName>
        <fullName evidence="9">Embryonic growth/differentiation factor 1</fullName>
    </submittedName>
</protein>
<evidence type="ECO:0000256" key="3">
    <source>
        <dbReference type="ARBA" id="ARBA00022525"/>
    </source>
</evidence>
<dbReference type="GO" id="GO:0005615">
    <property type="term" value="C:extracellular space"/>
    <property type="evidence" value="ECO:0007669"/>
    <property type="project" value="TreeGrafter"/>
</dbReference>
<keyword evidence="8" id="KW-1185">Reference proteome</keyword>
<dbReference type="Proteomes" id="UP000245341">
    <property type="component" value="Unplaced"/>
</dbReference>
<dbReference type="SMART" id="SM00204">
    <property type="entry name" value="TGFB"/>
    <property type="match status" value="1"/>
</dbReference>
<keyword evidence="6" id="KW-0732">Signal</keyword>
<dbReference type="STRING" id="9713.A0A2U3YYE2"/>
<dbReference type="RefSeq" id="XP_006748558.1">
    <property type="nucleotide sequence ID" value="XM_006748495.2"/>
</dbReference>
<dbReference type="GeneID" id="102730404"/>
<comment type="subcellular location">
    <subcellularLocation>
        <location evidence="1">Secreted</location>
    </subcellularLocation>
</comment>
<dbReference type="OrthoDB" id="5987191at2759"/>
<keyword evidence="5" id="KW-0339">Growth factor</keyword>
<feature type="signal peptide" evidence="6">
    <location>
        <begin position="1"/>
        <end position="29"/>
    </location>
</feature>
<proteinExistence type="inferred from homology"/>
<dbReference type="SUPFAM" id="SSF57501">
    <property type="entry name" value="Cystine-knot cytokines"/>
    <property type="match status" value="1"/>
</dbReference>
<keyword evidence="4" id="KW-0325">Glycoprotein</keyword>
<dbReference type="GO" id="GO:0008083">
    <property type="term" value="F:growth factor activity"/>
    <property type="evidence" value="ECO:0007669"/>
    <property type="project" value="UniProtKB-KW"/>
</dbReference>